<dbReference type="EMBL" id="FNGS01000008">
    <property type="protein sequence ID" value="SDM65793.1"/>
    <property type="molecule type" value="Genomic_DNA"/>
</dbReference>
<dbReference type="SUPFAM" id="SSF54913">
    <property type="entry name" value="GlnB-like"/>
    <property type="match status" value="1"/>
</dbReference>
<gene>
    <name evidence="2" type="ORF">SAMN04488090_3921</name>
</gene>
<dbReference type="InterPro" id="IPR011322">
    <property type="entry name" value="N-reg_PII-like_a/b"/>
</dbReference>
<accession>A0A1G9V113</accession>
<evidence type="ECO:0000313" key="3">
    <source>
        <dbReference type="Proteomes" id="UP000198901"/>
    </source>
</evidence>
<dbReference type="STRING" id="563176.SAMN04488090_3921"/>
<dbReference type="RefSeq" id="WP_218126698.1">
    <property type="nucleotide sequence ID" value="NZ_FNGS01000008.1"/>
</dbReference>
<evidence type="ECO:0000256" key="1">
    <source>
        <dbReference type="ARBA" id="ARBA00010554"/>
    </source>
</evidence>
<evidence type="ECO:0000313" key="2">
    <source>
        <dbReference type="EMBL" id="SDM65793.1"/>
    </source>
</evidence>
<keyword evidence="3" id="KW-1185">Reference proteome</keyword>
<dbReference type="AlphaFoldDB" id="A0A1G9V113"/>
<organism evidence="2 3">
    <name type="scientific">Siphonobacter aquaeclarae</name>
    <dbReference type="NCBI Taxonomy" id="563176"/>
    <lineage>
        <taxon>Bacteria</taxon>
        <taxon>Pseudomonadati</taxon>
        <taxon>Bacteroidota</taxon>
        <taxon>Cytophagia</taxon>
        <taxon>Cytophagales</taxon>
        <taxon>Cytophagaceae</taxon>
        <taxon>Siphonobacter</taxon>
    </lineage>
</organism>
<dbReference type="Pfam" id="PF02641">
    <property type="entry name" value="DUF190"/>
    <property type="match status" value="1"/>
</dbReference>
<protein>
    <submittedName>
        <fullName evidence="2">Uncharacterized protein</fullName>
    </submittedName>
</protein>
<dbReference type="InterPro" id="IPR015867">
    <property type="entry name" value="N-reg_PII/ATP_PRibTrfase_C"/>
</dbReference>
<dbReference type="Gene3D" id="3.30.70.120">
    <property type="match status" value="1"/>
</dbReference>
<dbReference type="InterPro" id="IPR003793">
    <property type="entry name" value="UPF0166"/>
</dbReference>
<reference evidence="2 3" key="1">
    <citation type="submission" date="2016-10" db="EMBL/GenBank/DDBJ databases">
        <authorList>
            <person name="de Groot N.N."/>
        </authorList>
    </citation>
    <scope>NUCLEOTIDE SEQUENCE [LARGE SCALE GENOMIC DNA]</scope>
    <source>
        <strain evidence="2 3">DSM 21668</strain>
    </source>
</reference>
<proteinExistence type="inferred from homology"/>
<comment type="similarity">
    <text evidence="1">Belongs to the UPF0166 family.</text>
</comment>
<dbReference type="Proteomes" id="UP000198901">
    <property type="component" value="Unassembled WGS sequence"/>
</dbReference>
<name>A0A1G9V113_9BACT</name>
<sequence length="101" mass="11456">MILQAQIILDKDEMDQRGRPLYITILQWLVEHDIVDAAVFEGISGIGSNRRISRPGALFSFDEPPVMILFSDEAGKVKNALHEIRAFCPTALMMSYHVEMH</sequence>